<accession>A0AAE0TEH6</accession>
<keyword evidence="1" id="KW-0479">Metal-binding</keyword>
<dbReference type="PANTHER" id="PTHR45942">
    <property type="entry name" value="PROTEIN PHOSPATASE 3 REGULATORY SUBUNIT B ALPHA ISOFORM TYPE 1"/>
    <property type="match status" value="1"/>
</dbReference>
<gene>
    <name evidence="3" type="ORF">CHS0354_035428</name>
</gene>
<evidence type="ECO:0000256" key="2">
    <source>
        <dbReference type="ARBA" id="ARBA00022737"/>
    </source>
</evidence>
<dbReference type="Gene3D" id="1.10.238.10">
    <property type="entry name" value="EF-hand"/>
    <property type="match status" value="1"/>
</dbReference>
<protein>
    <submittedName>
        <fullName evidence="3">Uncharacterized protein</fullName>
    </submittedName>
</protein>
<reference evidence="3" key="2">
    <citation type="journal article" date="2021" name="Genome Biol. Evol.">
        <title>Developing a high-quality reference genome for a parasitic bivalve with doubly uniparental inheritance (Bivalvia: Unionida).</title>
        <authorList>
            <person name="Smith C.H."/>
        </authorList>
    </citation>
    <scope>NUCLEOTIDE SEQUENCE</scope>
    <source>
        <strain evidence="3">CHS0354</strain>
        <tissue evidence="3">Mantle</tissue>
    </source>
</reference>
<keyword evidence="4" id="KW-1185">Reference proteome</keyword>
<sequence length="183" mass="20487">MGTGTSTGLTTQDIKSLQKSTPFTHEEVAFLLKRYSNFDSSPGGSTGMSCVECVQMPEFASNPFALAVIESLKDSNTTKIHPRQFLAICSIFSPRTNASEKKEKLFKLFDKEDKNVLRHDHMFRLFKTMFGNALSDDHILALTFRTLSNHSLANEGEITLAEFSKMVTDSEINDKFTIEFSPS</sequence>
<dbReference type="Proteomes" id="UP001195483">
    <property type="component" value="Unassembled WGS sequence"/>
</dbReference>
<name>A0AAE0TEH6_9BIVA</name>
<keyword evidence="2" id="KW-0677">Repeat</keyword>
<reference evidence="3" key="1">
    <citation type="journal article" date="2021" name="Genome Biol. Evol.">
        <title>A High-Quality Reference Genome for a Parasitic Bivalve with Doubly Uniparental Inheritance (Bivalvia: Unionida).</title>
        <authorList>
            <person name="Smith C.H."/>
        </authorList>
    </citation>
    <scope>NUCLEOTIDE SEQUENCE</scope>
    <source>
        <strain evidence="3">CHS0354</strain>
    </source>
</reference>
<evidence type="ECO:0000313" key="4">
    <source>
        <dbReference type="Proteomes" id="UP001195483"/>
    </source>
</evidence>
<evidence type="ECO:0000313" key="3">
    <source>
        <dbReference type="EMBL" id="KAK3608425.1"/>
    </source>
</evidence>
<dbReference type="InterPro" id="IPR011992">
    <property type="entry name" value="EF-hand-dom_pair"/>
</dbReference>
<evidence type="ECO:0000256" key="1">
    <source>
        <dbReference type="ARBA" id="ARBA00022723"/>
    </source>
</evidence>
<organism evidence="3 4">
    <name type="scientific">Potamilus streckersoni</name>
    <dbReference type="NCBI Taxonomy" id="2493646"/>
    <lineage>
        <taxon>Eukaryota</taxon>
        <taxon>Metazoa</taxon>
        <taxon>Spiralia</taxon>
        <taxon>Lophotrochozoa</taxon>
        <taxon>Mollusca</taxon>
        <taxon>Bivalvia</taxon>
        <taxon>Autobranchia</taxon>
        <taxon>Heteroconchia</taxon>
        <taxon>Palaeoheterodonta</taxon>
        <taxon>Unionida</taxon>
        <taxon>Unionoidea</taxon>
        <taxon>Unionidae</taxon>
        <taxon>Ambleminae</taxon>
        <taxon>Lampsilini</taxon>
        <taxon>Potamilus</taxon>
    </lineage>
</organism>
<dbReference type="SUPFAM" id="SSF47473">
    <property type="entry name" value="EF-hand"/>
    <property type="match status" value="1"/>
</dbReference>
<comment type="caution">
    <text evidence="3">The sequence shown here is derived from an EMBL/GenBank/DDBJ whole genome shotgun (WGS) entry which is preliminary data.</text>
</comment>
<dbReference type="AlphaFoldDB" id="A0AAE0TEH6"/>
<reference evidence="3" key="3">
    <citation type="submission" date="2023-05" db="EMBL/GenBank/DDBJ databases">
        <authorList>
            <person name="Smith C.H."/>
        </authorList>
    </citation>
    <scope>NUCLEOTIDE SEQUENCE</scope>
    <source>
        <strain evidence="3">CHS0354</strain>
        <tissue evidence="3">Mantle</tissue>
    </source>
</reference>
<dbReference type="GO" id="GO:0046872">
    <property type="term" value="F:metal ion binding"/>
    <property type="evidence" value="ECO:0007669"/>
    <property type="project" value="UniProtKB-KW"/>
</dbReference>
<dbReference type="EMBL" id="JAEAOA010002070">
    <property type="protein sequence ID" value="KAK3608425.1"/>
    <property type="molecule type" value="Genomic_DNA"/>
</dbReference>
<proteinExistence type="predicted"/>